<dbReference type="Pfam" id="PF24860">
    <property type="entry name" value="FdhE_C"/>
    <property type="match status" value="1"/>
</dbReference>
<dbReference type="PANTHER" id="PTHR37689:SF1">
    <property type="entry name" value="PROTEIN FDHE"/>
    <property type="match status" value="1"/>
</dbReference>
<dbReference type="eggNOG" id="COG3058">
    <property type="taxonomic scope" value="Bacteria"/>
</dbReference>
<dbReference type="STRING" id="290397.Adeh_2086"/>
<dbReference type="InterPro" id="IPR024064">
    <property type="entry name" value="FdhE-like_sf"/>
</dbReference>
<evidence type="ECO:0000256" key="1">
    <source>
        <dbReference type="ARBA" id="ARBA00022490"/>
    </source>
</evidence>
<dbReference type="Gene3D" id="3.90.1670.10">
    <property type="entry name" value="FdhE-like domain"/>
    <property type="match status" value="1"/>
</dbReference>
<dbReference type="OrthoDB" id="9811074at2"/>
<dbReference type="InterPro" id="IPR056796">
    <property type="entry name" value="FdhE_C"/>
</dbReference>
<dbReference type="GO" id="GO:0051604">
    <property type="term" value="P:protein maturation"/>
    <property type="evidence" value="ECO:0007669"/>
    <property type="project" value="TreeGrafter"/>
</dbReference>
<protein>
    <submittedName>
        <fullName evidence="3">Putative formate dehydrogenase formation protein</fullName>
    </submittedName>
</protein>
<proteinExistence type="predicted"/>
<dbReference type="GO" id="GO:0008199">
    <property type="term" value="F:ferric iron binding"/>
    <property type="evidence" value="ECO:0007669"/>
    <property type="project" value="TreeGrafter"/>
</dbReference>
<dbReference type="KEGG" id="ade:Adeh_2086"/>
<name>Q2IJM6_ANADE</name>
<dbReference type="CDD" id="cd16341">
    <property type="entry name" value="FdhE"/>
    <property type="match status" value="1"/>
</dbReference>
<gene>
    <name evidence="3" type="ordered locus">Adeh_2086</name>
</gene>
<dbReference type="HOGENOM" id="CLU_071015_0_0_7"/>
<dbReference type="GO" id="GO:0005829">
    <property type="term" value="C:cytosol"/>
    <property type="evidence" value="ECO:0007669"/>
    <property type="project" value="TreeGrafter"/>
</dbReference>
<evidence type="ECO:0000313" key="3">
    <source>
        <dbReference type="EMBL" id="ABC81856.1"/>
    </source>
</evidence>
<organism evidence="3 4">
    <name type="scientific">Anaeromyxobacter dehalogenans (strain 2CP-C)</name>
    <dbReference type="NCBI Taxonomy" id="290397"/>
    <lineage>
        <taxon>Bacteria</taxon>
        <taxon>Pseudomonadati</taxon>
        <taxon>Myxococcota</taxon>
        <taxon>Myxococcia</taxon>
        <taxon>Myxococcales</taxon>
        <taxon>Cystobacterineae</taxon>
        <taxon>Anaeromyxobacteraceae</taxon>
        <taxon>Anaeromyxobacter</taxon>
    </lineage>
</organism>
<dbReference type="EMBL" id="CP000251">
    <property type="protein sequence ID" value="ABC81856.1"/>
    <property type="molecule type" value="Genomic_DNA"/>
</dbReference>
<dbReference type="SUPFAM" id="SSF144020">
    <property type="entry name" value="FdhE-like"/>
    <property type="match status" value="1"/>
</dbReference>
<keyword evidence="1" id="KW-0963">Cytoplasm</keyword>
<dbReference type="PANTHER" id="PTHR37689">
    <property type="entry name" value="PROTEIN FDHE"/>
    <property type="match status" value="1"/>
</dbReference>
<dbReference type="Proteomes" id="UP000001935">
    <property type="component" value="Chromosome"/>
</dbReference>
<dbReference type="InterPro" id="IPR006452">
    <property type="entry name" value="Formate_DH_accessory"/>
</dbReference>
<sequence>METELHDWLRTHPYLSRIADVQARVEDAAARAEAAPPPAPEQWEAYRAEYGRGIALLRAEQGRPDVAAQGAAALEQVIAALDAAPLPDAVAAGVRELKDRLAGRPADLRGAVAWVLDGEHAQAPAQPGLLRYLGWSALRRVLAPTVAAFQAWRDEDGWMHAHCPTCAARPVVAQLVPAAAGRERRLACGCCGTRWKFRRIGCPYCGNAAPEKIDVFEVEGEDGLRLDVCQGCNGYLKTVAREGGPDLLLADWTTLQLDALARERGYKRLGTSLYEL</sequence>
<evidence type="ECO:0000259" key="2">
    <source>
        <dbReference type="Pfam" id="PF24860"/>
    </source>
</evidence>
<evidence type="ECO:0000313" key="4">
    <source>
        <dbReference type="Proteomes" id="UP000001935"/>
    </source>
</evidence>
<reference evidence="3" key="1">
    <citation type="submission" date="2006-01" db="EMBL/GenBank/DDBJ databases">
        <title>Complete sequence of Anaeromyxobacter dehalogenans 2CP-C.</title>
        <authorList>
            <consortium name="US DOE Joint Genome Institute"/>
            <person name="Copeland A."/>
            <person name="Lucas S."/>
            <person name="Lapidus A."/>
            <person name="Barry K."/>
            <person name="Detter J.C."/>
            <person name="Glavina T."/>
            <person name="Hammon N."/>
            <person name="Israni S."/>
            <person name="Pitluck S."/>
            <person name="Brettin T."/>
            <person name="Bruce D."/>
            <person name="Han C."/>
            <person name="Tapia R."/>
            <person name="Gilna P."/>
            <person name="Kiss H."/>
            <person name="Schmutz J."/>
            <person name="Larimer F."/>
            <person name="Land M."/>
            <person name="Kyrpides N."/>
            <person name="Anderson I."/>
            <person name="Sanford R.A."/>
            <person name="Ritalahti K.M."/>
            <person name="Thomas H.S."/>
            <person name="Kirby J.R."/>
            <person name="Zhulin I.B."/>
            <person name="Loeffler F.E."/>
            <person name="Richardson P."/>
        </authorList>
    </citation>
    <scope>NUCLEOTIDE SEQUENCE</scope>
    <source>
        <strain evidence="3">2CP-C</strain>
    </source>
</reference>
<dbReference type="RefSeq" id="WP_011421138.1">
    <property type="nucleotide sequence ID" value="NC_007760.1"/>
</dbReference>
<accession>Q2IJM6</accession>
<dbReference type="AlphaFoldDB" id="Q2IJM6"/>
<feature type="domain" description="FdhE C-terminal" evidence="2">
    <location>
        <begin position="202"/>
        <end position="273"/>
    </location>
</feature>